<evidence type="ECO:0000313" key="6">
    <source>
        <dbReference type="EMBL" id="SMC48769.1"/>
    </source>
</evidence>
<dbReference type="PANTHER" id="PTHR43667:SF1">
    <property type="entry name" value="CYCLOPROPANE-FATTY-ACYL-PHOSPHOLIPID SYNTHASE"/>
    <property type="match status" value="1"/>
</dbReference>
<proteinExistence type="inferred from homology"/>
<dbReference type="OrthoDB" id="3667753at2"/>
<protein>
    <submittedName>
        <fullName evidence="6">Cyclopropane-fatty-acyl-phospholipid synthase</fullName>
    </submittedName>
</protein>
<dbReference type="SUPFAM" id="SSF53335">
    <property type="entry name" value="S-adenosyl-L-methionine-dependent methyltransferases"/>
    <property type="match status" value="1"/>
</dbReference>
<keyword evidence="7" id="KW-1185">Reference proteome</keyword>
<evidence type="ECO:0000256" key="4">
    <source>
        <dbReference type="ARBA" id="ARBA00022691"/>
    </source>
</evidence>
<reference evidence="6 7" key="1">
    <citation type="submission" date="2017-04" db="EMBL/GenBank/DDBJ databases">
        <authorList>
            <person name="Afonso C.L."/>
            <person name="Miller P.J."/>
            <person name="Scott M.A."/>
            <person name="Spackman E."/>
            <person name="Goraichik I."/>
            <person name="Dimitrov K.M."/>
            <person name="Suarez D.L."/>
            <person name="Swayne D.E."/>
        </authorList>
    </citation>
    <scope>NUCLEOTIDE SEQUENCE [LARGE SCALE GENOMIC DNA]</scope>
    <source>
        <strain evidence="6 7">DSM 43828</strain>
    </source>
</reference>
<keyword evidence="5" id="KW-0443">Lipid metabolism</keyword>
<evidence type="ECO:0000313" key="7">
    <source>
        <dbReference type="Proteomes" id="UP000192674"/>
    </source>
</evidence>
<keyword evidence="4" id="KW-0949">S-adenosyl-L-methionine</keyword>
<dbReference type="Gene3D" id="3.40.50.150">
    <property type="entry name" value="Vaccinia Virus protein VP39"/>
    <property type="match status" value="1"/>
</dbReference>
<dbReference type="Pfam" id="PF02353">
    <property type="entry name" value="CMAS"/>
    <property type="match status" value="1"/>
</dbReference>
<name>A0A1Y5WSI8_KIBAR</name>
<dbReference type="InterPro" id="IPR050723">
    <property type="entry name" value="CFA/CMAS"/>
</dbReference>
<dbReference type="EMBL" id="FWXV01000001">
    <property type="protein sequence ID" value="SMC48769.1"/>
    <property type="molecule type" value="Genomic_DNA"/>
</dbReference>
<accession>A0A1Y5WSI8</accession>
<dbReference type="AlphaFoldDB" id="A0A1Y5WSI8"/>
<gene>
    <name evidence="6" type="ORF">SAMN05661093_00150</name>
</gene>
<dbReference type="GO" id="GO:0032259">
    <property type="term" value="P:methylation"/>
    <property type="evidence" value="ECO:0007669"/>
    <property type="project" value="UniProtKB-KW"/>
</dbReference>
<dbReference type="GO" id="GO:0008168">
    <property type="term" value="F:methyltransferase activity"/>
    <property type="evidence" value="ECO:0007669"/>
    <property type="project" value="UniProtKB-KW"/>
</dbReference>
<keyword evidence="2" id="KW-0489">Methyltransferase</keyword>
<evidence type="ECO:0000256" key="5">
    <source>
        <dbReference type="ARBA" id="ARBA00023098"/>
    </source>
</evidence>
<dbReference type="CDD" id="cd02440">
    <property type="entry name" value="AdoMet_MTases"/>
    <property type="match status" value="1"/>
</dbReference>
<evidence type="ECO:0000256" key="2">
    <source>
        <dbReference type="ARBA" id="ARBA00022603"/>
    </source>
</evidence>
<evidence type="ECO:0000256" key="3">
    <source>
        <dbReference type="ARBA" id="ARBA00022679"/>
    </source>
</evidence>
<dbReference type="GO" id="GO:0006629">
    <property type="term" value="P:lipid metabolic process"/>
    <property type="evidence" value="ECO:0007669"/>
    <property type="project" value="UniProtKB-KW"/>
</dbReference>
<keyword evidence="3" id="KW-0808">Transferase</keyword>
<comment type="similarity">
    <text evidence="1">Belongs to the CFA/CMAS family.</text>
</comment>
<dbReference type="PANTHER" id="PTHR43667">
    <property type="entry name" value="CYCLOPROPANE-FATTY-ACYL-PHOSPHOLIPID SYNTHASE"/>
    <property type="match status" value="1"/>
</dbReference>
<dbReference type="InterPro" id="IPR029063">
    <property type="entry name" value="SAM-dependent_MTases_sf"/>
</dbReference>
<evidence type="ECO:0000256" key="1">
    <source>
        <dbReference type="ARBA" id="ARBA00010815"/>
    </source>
</evidence>
<dbReference type="RefSeq" id="WP_084424143.1">
    <property type="nucleotide sequence ID" value="NZ_FWXV01000001.1"/>
</dbReference>
<sequence>MTLSDTTRATNQHYELPAELFTAYLDRRLKYSSGLFESPETTLDDAQTAKLHFVARQLGISGGERVLDVGCGWGSLILFMAVEFECTATGVTPSATQVEHITAQAERLGVADRIHLRHGSFSDIDVSERFDAVTMLGSIIHMPNQTEVLTKAYGLLHRGGSLYLSESCFRNKATYDEFADRPGTMHVTEGIFGFADMVPVSCLVESIESAGFSLTGLTDLTAHYHETIARWEQNALSNKDEIERVMPGYLEPLVRYLRTANAGWGYTSKHYGLTAQKTRLGPKGMP</sequence>
<organism evidence="6 7">
    <name type="scientific">Kibdelosporangium aridum</name>
    <dbReference type="NCBI Taxonomy" id="2030"/>
    <lineage>
        <taxon>Bacteria</taxon>
        <taxon>Bacillati</taxon>
        <taxon>Actinomycetota</taxon>
        <taxon>Actinomycetes</taxon>
        <taxon>Pseudonocardiales</taxon>
        <taxon>Pseudonocardiaceae</taxon>
        <taxon>Kibdelosporangium</taxon>
    </lineage>
</organism>
<dbReference type="Proteomes" id="UP000192674">
    <property type="component" value="Unassembled WGS sequence"/>
</dbReference>